<dbReference type="GO" id="GO:0005634">
    <property type="term" value="C:nucleus"/>
    <property type="evidence" value="ECO:0007669"/>
    <property type="project" value="TreeGrafter"/>
</dbReference>
<dbReference type="PANTHER" id="PTHR23108">
    <property type="entry name" value="METHYLTRANSFERASE-RELATED"/>
    <property type="match status" value="1"/>
</dbReference>
<organism evidence="1 2">
    <name type="scientific">Halocaridina rubra</name>
    <name type="common">Hawaiian red shrimp</name>
    <dbReference type="NCBI Taxonomy" id="373956"/>
    <lineage>
        <taxon>Eukaryota</taxon>
        <taxon>Metazoa</taxon>
        <taxon>Ecdysozoa</taxon>
        <taxon>Arthropoda</taxon>
        <taxon>Crustacea</taxon>
        <taxon>Multicrustacea</taxon>
        <taxon>Malacostraca</taxon>
        <taxon>Eumalacostraca</taxon>
        <taxon>Eucarida</taxon>
        <taxon>Decapoda</taxon>
        <taxon>Pleocyemata</taxon>
        <taxon>Caridea</taxon>
        <taxon>Atyoidea</taxon>
        <taxon>Atyidae</taxon>
        <taxon>Halocaridina</taxon>
    </lineage>
</organism>
<dbReference type="SUPFAM" id="SSF53335">
    <property type="entry name" value="S-adenosyl-L-methionine-dependent methyltransferases"/>
    <property type="match status" value="1"/>
</dbReference>
<dbReference type="InterPro" id="IPR019410">
    <property type="entry name" value="Methyltransf_16"/>
</dbReference>
<reference evidence="1 2" key="1">
    <citation type="submission" date="2023-11" db="EMBL/GenBank/DDBJ databases">
        <title>Halocaridina rubra genome assembly.</title>
        <authorList>
            <person name="Smith C."/>
        </authorList>
    </citation>
    <scope>NUCLEOTIDE SEQUENCE [LARGE SCALE GENOMIC DNA]</scope>
    <source>
        <strain evidence="1">EP-1</strain>
        <tissue evidence="1">Whole</tissue>
    </source>
</reference>
<dbReference type="GO" id="GO:0032259">
    <property type="term" value="P:methylation"/>
    <property type="evidence" value="ECO:0007669"/>
    <property type="project" value="UniProtKB-KW"/>
</dbReference>
<keyword evidence="1" id="KW-0808">Transferase</keyword>
<dbReference type="Pfam" id="PF10294">
    <property type="entry name" value="Methyltransf_16"/>
    <property type="match status" value="1"/>
</dbReference>
<keyword evidence="1" id="KW-0489">Methyltransferase</keyword>
<proteinExistence type="predicted"/>
<gene>
    <name evidence="1" type="primary">METTL22</name>
    <name evidence="1" type="ORF">SK128_003358</name>
</gene>
<dbReference type="AlphaFoldDB" id="A0AAN9AGX1"/>
<evidence type="ECO:0000313" key="1">
    <source>
        <dbReference type="EMBL" id="KAK7086715.1"/>
    </source>
</evidence>
<protein>
    <submittedName>
        <fullName evidence="1">Methyltransferase-like protein 22</fullName>
    </submittedName>
</protein>
<dbReference type="InterPro" id="IPR038899">
    <property type="entry name" value="METTL22"/>
</dbReference>
<dbReference type="Gene3D" id="3.40.50.150">
    <property type="entry name" value="Vaccinia Virus protein VP39"/>
    <property type="match status" value="1"/>
</dbReference>
<dbReference type="EMBL" id="JAXCGZ010000099">
    <property type="protein sequence ID" value="KAK7086715.1"/>
    <property type="molecule type" value="Genomic_DNA"/>
</dbReference>
<dbReference type="PANTHER" id="PTHR23108:SF0">
    <property type="entry name" value="METHYLTRANSFERASE-LIKE PROTEIN 22"/>
    <property type="match status" value="1"/>
</dbReference>
<sequence>MSAASAVEVDEDENENEKKDLAKYYKVSSEVMGFTKGKSVDGASAVLSRFDFLYPTSKTLDIKDENLKVTLDEDGDSLVVRKNQLNKKEDVLLIEHQNATTLNLVGEQVWAAALFLADFILQNHSIFKGAHVLELASGVGLTSIVAAMFAAKVTITDIDVGEILELIRRNVDRNSHLLRGEVDVKVLDFFEQTTIESVCNSMDNVTVLLAADVIYNNPLTDCFMNTVLRLMSEPPNKTLYLAMEKRYVFTLEDMDAVAPCYEYLLDRLEWLRCQNLSRVEWSIEMLASPCDQYFTYERSKHLVMWRITSRLKTL</sequence>
<dbReference type="InterPro" id="IPR029063">
    <property type="entry name" value="SAM-dependent_MTases_sf"/>
</dbReference>
<keyword evidence="2" id="KW-1185">Reference proteome</keyword>
<comment type="caution">
    <text evidence="1">The sequence shown here is derived from an EMBL/GenBank/DDBJ whole genome shotgun (WGS) entry which is preliminary data.</text>
</comment>
<name>A0AAN9AGX1_HALRR</name>
<dbReference type="GO" id="GO:0008276">
    <property type="term" value="F:protein methyltransferase activity"/>
    <property type="evidence" value="ECO:0007669"/>
    <property type="project" value="InterPro"/>
</dbReference>
<dbReference type="Proteomes" id="UP001381693">
    <property type="component" value="Unassembled WGS sequence"/>
</dbReference>
<evidence type="ECO:0000313" key="2">
    <source>
        <dbReference type="Proteomes" id="UP001381693"/>
    </source>
</evidence>
<accession>A0AAN9AGX1</accession>